<comment type="caution">
    <text evidence="2">The sequence shown here is derived from an EMBL/GenBank/DDBJ whole genome shotgun (WGS) entry which is preliminary data.</text>
</comment>
<name>A0A8H5EB43_9HYPO</name>
<accession>A0A8H5EB43</accession>
<dbReference type="EMBL" id="JABEVY010000034">
    <property type="protein sequence ID" value="KAF5253477.1"/>
    <property type="molecule type" value="Genomic_DNA"/>
</dbReference>
<dbReference type="PANTHER" id="PTHR24148">
    <property type="entry name" value="ANKYRIN REPEAT DOMAIN-CONTAINING PROTEIN 39 HOMOLOG-RELATED"/>
    <property type="match status" value="1"/>
</dbReference>
<dbReference type="PANTHER" id="PTHR24148:SF73">
    <property type="entry name" value="HET DOMAIN PROTEIN (AFU_ORTHOLOGUE AFUA_8G01020)"/>
    <property type="match status" value="1"/>
</dbReference>
<keyword evidence="3" id="KW-1185">Reference proteome</keyword>
<dbReference type="InterPro" id="IPR052895">
    <property type="entry name" value="HetReg/Transcr_Mod"/>
</dbReference>
<proteinExistence type="predicted"/>
<evidence type="ECO:0000313" key="3">
    <source>
        <dbReference type="Proteomes" id="UP000573603"/>
    </source>
</evidence>
<sequence>MNAGLGWLTNVPHQGSTSLVDVFWEKCYKGGPSPETLESFVAFLQSPWWTRSWVYQEFVCSPKVHFVFRDDGASWERISTCLTPDPDSWCDVWKSRLTGKDHQDIVRAKDEQLDQQRALPTAEEREQEPGRGTSIVSFEDKVQKQVDYLIKELTAPDVEKSIRTVAAMMNGRSKHEGQVGDLRVLLRHARNFQASDTRDKIYAFVGLARDDYGFKPSYSDENTAVEVHSDAARRIVEIDRDLNYVLEQSFVGRRDLGLFLPSWVPDWNCTEDRDILLELQNLTDEDRESNAPLALLAYWPTKSQDPFYEAIKDRGLSLRVTGRYVVTLPRESCEISPNLQRFETKSGLVIYAPSTARPKDEIWLLSGCEWLVFLRDEGKDKYCFGGFVVVHGLGKSSLEKGARAIFLI</sequence>
<gene>
    <name evidence="2" type="ORF">FANTH_1548</name>
</gene>
<dbReference type="AlphaFoldDB" id="A0A8H5EB43"/>
<organism evidence="2 3">
    <name type="scientific">Fusarium anthophilum</name>
    <dbReference type="NCBI Taxonomy" id="48485"/>
    <lineage>
        <taxon>Eukaryota</taxon>
        <taxon>Fungi</taxon>
        <taxon>Dikarya</taxon>
        <taxon>Ascomycota</taxon>
        <taxon>Pezizomycotina</taxon>
        <taxon>Sordariomycetes</taxon>
        <taxon>Hypocreomycetidae</taxon>
        <taxon>Hypocreales</taxon>
        <taxon>Nectriaceae</taxon>
        <taxon>Fusarium</taxon>
        <taxon>Fusarium fujikuroi species complex</taxon>
    </lineage>
</organism>
<feature type="region of interest" description="Disordered" evidence="1">
    <location>
        <begin position="112"/>
        <end position="132"/>
    </location>
</feature>
<protein>
    <recommendedName>
        <fullName evidence="4">Heterokaryon incompatibility domain-containing protein</fullName>
    </recommendedName>
</protein>
<evidence type="ECO:0000313" key="2">
    <source>
        <dbReference type="EMBL" id="KAF5253477.1"/>
    </source>
</evidence>
<reference evidence="2 3" key="1">
    <citation type="journal article" date="2020" name="BMC Genomics">
        <title>Correction to: Identification and distribution of gene clusters required for synthesis of sphingolipid metabolism inhibitors in diverse species of the filamentous fungus Fusarium.</title>
        <authorList>
            <person name="Kim H.S."/>
            <person name="Lohmar J.M."/>
            <person name="Busman M."/>
            <person name="Brown D.W."/>
            <person name="Naumann T.A."/>
            <person name="Divon H.H."/>
            <person name="Lysoe E."/>
            <person name="Uhlig S."/>
            <person name="Proctor R.H."/>
        </authorList>
    </citation>
    <scope>NUCLEOTIDE SEQUENCE [LARGE SCALE GENOMIC DNA]</scope>
    <source>
        <strain evidence="2 3">NRRL 25214</strain>
    </source>
</reference>
<evidence type="ECO:0000256" key="1">
    <source>
        <dbReference type="SAM" id="MobiDB-lite"/>
    </source>
</evidence>
<evidence type="ECO:0008006" key="4">
    <source>
        <dbReference type="Google" id="ProtNLM"/>
    </source>
</evidence>
<dbReference type="Proteomes" id="UP000573603">
    <property type="component" value="Unassembled WGS sequence"/>
</dbReference>